<feature type="transmembrane region" description="Helical" evidence="1">
    <location>
        <begin position="63"/>
        <end position="82"/>
    </location>
</feature>
<feature type="transmembrane region" description="Helical" evidence="1">
    <location>
        <begin position="6"/>
        <end position="22"/>
    </location>
</feature>
<gene>
    <name evidence="2" type="ORF">WMO26_12870</name>
</gene>
<accession>A0ABV1E332</accession>
<feature type="transmembrane region" description="Helical" evidence="1">
    <location>
        <begin position="94"/>
        <end position="113"/>
    </location>
</feature>
<organism evidence="2 3">
    <name type="scientific">Solibaculum intestinale</name>
    <dbReference type="NCBI Taxonomy" id="3133165"/>
    <lineage>
        <taxon>Bacteria</taxon>
        <taxon>Bacillati</taxon>
        <taxon>Bacillota</taxon>
        <taxon>Clostridia</taxon>
        <taxon>Eubacteriales</taxon>
        <taxon>Oscillospiraceae</taxon>
        <taxon>Solibaculum</taxon>
    </lineage>
</organism>
<evidence type="ECO:0000313" key="3">
    <source>
        <dbReference type="Proteomes" id="UP001489509"/>
    </source>
</evidence>
<dbReference type="EMBL" id="JBBMFD010000038">
    <property type="protein sequence ID" value="MEQ2441723.1"/>
    <property type="molecule type" value="Genomic_DNA"/>
</dbReference>
<feature type="transmembrane region" description="Helical" evidence="1">
    <location>
        <begin position="29"/>
        <end position="51"/>
    </location>
</feature>
<keyword evidence="1" id="KW-1133">Transmembrane helix</keyword>
<proteinExistence type="predicted"/>
<keyword evidence="3" id="KW-1185">Reference proteome</keyword>
<name>A0ABV1E332_9FIRM</name>
<dbReference type="RefSeq" id="WP_349220996.1">
    <property type="nucleotide sequence ID" value="NZ_JBBMFD010000038.1"/>
</dbReference>
<keyword evidence="1" id="KW-0472">Membrane</keyword>
<reference evidence="2 3" key="1">
    <citation type="submission" date="2024-03" db="EMBL/GenBank/DDBJ databases">
        <title>Human intestinal bacterial collection.</title>
        <authorList>
            <person name="Pauvert C."/>
            <person name="Hitch T.C.A."/>
            <person name="Clavel T."/>
        </authorList>
    </citation>
    <scope>NUCLEOTIDE SEQUENCE [LARGE SCALE GENOMIC DNA]</scope>
    <source>
        <strain evidence="2 3">CLA-JM-H44</strain>
    </source>
</reference>
<protein>
    <submittedName>
        <fullName evidence="2">Uncharacterized protein</fullName>
    </submittedName>
</protein>
<keyword evidence="1" id="KW-0812">Transmembrane</keyword>
<evidence type="ECO:0000313" key="2">
    <source>
        <dbReference type="EMBL" id="MEQ2441723.1"/>
    </source>
</evidence>
<evidence type="ECO:0000256" key="1">
    <source>
        <dbReference type="SAM" id="Phobius"/>
    </source>
</evidence>
<sequence>MVTECWAIVIVILAMCYIFLRARKPEYSIGILPLILVPLSHLLGTGILYWFGDHITLDHSLVGIGIDVTGLVITCVLLGFAVQAIKSRKQRNALLVCCTGFTLILAWVLLLNVGK</sequence>
<comment type="caution">
    <text evidence="2">The sequence shown here is derived from an EMBL/GenBank/DDBJ whole genome shotgun (WGS) entry which is preliminary data.</text>
</comment>
<dbReference type="Proteomes" id="UP001489509">
    <property type="component" value="Unassembled WGS sequence"/>
</dbReference>